<feature type="transmembrane region" description="Helical" evidence="1">
    <location>
        <begin position="20"/>
        <end position="46"/>
    </location>
</feature>
<keyword evidence="1" id="KW-0472">Membrane</keyword>
<dbReference type="RefSeq" id="WP_078815425.1">
    <property type="nucleotide sequence ID" value="NZ_FUYE01000018.1"/>
</dbReference>
<keyword evidence="3" id="KW-1185">Reference proteome</keyword>
<organism evidence="2 3">
    <name type="scientific">Prosthecobacter debontii</name>
    <dbReference type="NCBI Taxonomy" id="48467"/>
    <lineage>
        <taxon>Bacteria</taxon>
        <taxon>Pseudomonadati</taxon>
        <taxon>Verrucomicrobiota</taxon>
        <taxon>Verrucomicrobiia</taxon>
        <taxon>Verrucomicrobiales</taxon>
        <taxon>Verrucomicrobiaceae</taxon>
        <taxon>Prosthecobacter</taxon>
    </lineage>
</organism>
<keyword evidence="1" id="KW-1133">Transmembrane helix</keyword>
<dbReference type="STRING" id="48467.SAMN02745166_04277"/>
<dbReference type="EMBL" id="FUYE01000018">
    <property type="protein sequence ID" value="SKB05460.1"/>
    <property type="molecule type" value="Genomic_DNA"/>
</dbReference>
<proteinExistence type="predicted"/>
<dbReference type="AlphaFoldDB" id="A0A1T4YUN7"/>
<keyword evidence="1" id="KW-0812">Transmembrane</keyword>
<evidence type="ECO:0000256" key="1">
    <source>
        <dbReference type="SAM" id="Phobius"/>
    </source>
</evidence>
<dbReference type="Proteomes" id="UP000190774">
    <property type="component" value="Unassembled WGS sequence"/>
</dbReference>
<sequence length="224" mass="23760">METPPTPPLSSPVVRQGPTWKSIILFTLAVFVVGCGVTAAATAWWVKRNIYASPITPVSLTASEQQTLEAKLQVLNTSTAPAAQPEVSPGEQERTLIITAREINAYLANQNLGDTVKVDLGQDNISATVLVPIPPDAGVPLLSGTTLRLGLAINAMMDENKKVALVVRDVRVGGMPLPNAWLGDIKGVNLAGNELEKDPALQRFLAGIQSLEITPTGLRIVLAE</sequence>
<gene>
    <name evidence="2" type="ORF">SAMN02745166_04277</name>
</gene>
<reference evidence="3" key="1">
    <citation type="submission" date="2017-02" db="EMBL/GenBank/DDBJ databases">
        <authorList>
            <person name="Varghese N."/>
            <person name="Submissions S."/>
        </authorList>
    </citation>
    <scope>NUCLEOTIDE SEQUENCE [LARGE SCALE GENOMIC DNA]</scope>
    <source>
        <strain evidence="3">ATCC 700200</strain>
    </source>
</reference>
<protein>
    <recommendedName>
        <fullName evidence="4">Arginine N-succinyltransferase</fullName>
    </recommendedName>
</protein>
<name>A0A1T4YUN7_9BACT</name>
<dbReference type="OrthoDB" id="597750at2"/>
<evidence type="ECO:0000313" key="2">
    <source>
        <dbReference type="EMBL" id="SKB05460.1"/>
    </source>
</evidence>
<evidence type="ECO:0008006" key="4">
    <source>
        <dbReference type="Google" id="ProtNLM"/>
    </source>
</evidence>
<evidence type="ECO:0000313" key="3">
    <source>
        <dbReference type="Proteomes" id="UP000190774"/>
    </source>
</evidence>
<accession>A0A1T4YUN7</accession>